<organism evidence="2 3">
    <name type="scientific">Exophiala dermatitidis</name>
    <name type="common">Black yeast-like fungus</name>
    <name type="synonym">Wangiella dermatitidis</name>
    <dbReference type="NCBI Taxonomy" id="5970"/>
    <lineage>
        <taxon>Eukaryota</taxon>
        <taxon>Fungi</taxon>
        <taxon>Dikarya</taxon>
        <taxon>Ascomycota</taxon>
        <taxon>Pezizomycotina</taxon>
        <taxon>Eurotiomycetes</taxon>
        <taxon>Chaetothyriomycetidae</taxon>
        <taxon>Chaetothyriales</taxon>
        <taxon>Herpotrichiellaceae</taxon>
        <taxon>Exophiala</taxon>
    </lineage>
</organism>
<feature type="signal peptide" evidence="1">
    <location>
        <begin position="1"/>
        <end position="21"/>
    </location>
</feature>
<dbReference type="Proteomes" id="UP001161757">
    <property type="component" value="Unassembled WGS sequence"/>
</dbReference>
<name>A0AAN6EXD8_EXODE</name>
<dbReference type="AlphaFoldDB" id="A0AAN6EXD8"/>
<sequence length="102" mass="11370">MATYWLSVILAFCAFFNQISAKDANLCDEYSHPKLDCKYGLQCQSNWEWATGNYDGMVVVNKRMATLDAVSLVVKMFGDADNLTSEVCPKVIANGLYPTNDD</sequence>
<evidence type="ECO:0000313" key="2">
    <source>
        <dbReference type="EMBL" id="KAJ8993033.1"/>
    </source>
</evidence>
<reference evidence="2" key="1">
    <citation type="submission" date="2023-01" db="EMBL/GenBank/DDBJ databases">
        <title>Exophiala dermititidis isolated from Cystic Fibrosis Patient.</title>
        <authorList>
            <person name="Kurbessoian T."/>
            <person name="Crocker A."/>
            <person name="Murante D."/>
            <person name="Hogan D.A."/>
            <person name="Stajich J.E."/>
        </authorList>
    </citation>
    <scope>NUCLEOTIDE SEQUENCE</scope>
    <source>
        <strain evidence="2">Ex8</strain>
    </source>
</reference>
<accession>A0AAN6EXD8</accession>
<feature type="chain" id="PRO_5042903038" evidence="1">
    <location>
        <begin position="22"/>
        <end position="102"/>
    </location>
</feature>
<gene>
    <name evidence="2" type="ORF">HRR80_003073</name>
</gene>
<evidence type="ECO:0000313" key="3">
    <source>
        <dbReference type="Proteomes" id="UP001161757"/>
    </source>
</evidence>
<evidence type="ECO:0000256" key="1">
    <source>
        <dbReference type="SAM" id="SignalP"/>
    </source>
</evidence>
<protein>
    <submittedName>
        <fullName evidence="2">Uncharacterized protein</fullName>
    </submittedName>
</protein>
<keyword evidence="1" id="KW-0732">Signal</keyword>
<proteinExistence type="predicted"/>
<comment type="caution">
    <text evidence="2">The sequence shown here is derived from an EMBL/GenBank/DDBJ whole genome shotgun (WGS) entry which is preliminary data.</text>
</comment>
<dbReference type="EMBL" id="JAJGCB010000004">
    <property type="protein sequence ID" value="KAJ8993033.1"/>
    <property type="molecule type" value="Genomic_DNA"/>
</dbReference>